<dbReference type="AlphaFoldDB" id="A0A0E9S132"/>
<protein>
    <submittedName>
        <fullName evidence="1">Uncharacterized protein</fullName>
    </submittedName>
</protein>
<accession>A0A0E9S132</accession>
<reference evidence="1" key="1">
    <citation type="submission" date="2014-11" db="EMBL/GenBank/DDBJ databases">
        <authorList>
            <person name="Amaro Gonzalez C."/>
        </authorList>
    </citation>
    <scope>NUCLEOTIDE SEQUENCE</scope>
</reference>
<reference evidence="1" key="2">
    <citation type="journal article" date="2015" name="Fish Shellfish Immunol.">
        <title>Early steps in the European eel (Anguilla anguilla)-Vibrio vulnificus interaction in the gills: Role of the RtxA13 toxin.</title>
        <authorList>
            <person name="Callol A."/>
            <person name="Pajuelo D."/>
            <person name="Ebbesson L."/>
            <person name="Teles M."/>
            <person name="MacKenzie S."/>
            <person name="Amaro C."/>
        </authorList>
    </citation>
    <scope>NUCLEOTIDE SEQUENCE</scope>
</reference>
<name>A0A0E9S132_ANGAN</name>
<organism evidence="1">
    <name type="scientific">Anguilla anguilla</name>
    <name type="common">European freshwater eel</name>
    <name type="synonym">Muraena anguilla</name>
    <dbReference type="NCBI Taxonomy" id="7936"/>
    <lineage>
        <taxon>Eukaryota</taxon>
        <taxon>Metazoa</taxon>
        <taxon>Chordata</taxon>
        <taxon>Craniata</taxon>
        <taxon>Vertebrata</taxon>
        <taxon>Euteleostomi</taxon>
        <taxon>Actinopterygii</taxon>
        <taxon>Neopterygii</taxon>
        <taxon>Teleostei</taxon>
        <taxon>Anguilliformes</taxon>
        <taxon>Anguillidae</taxon>
        <taxon>Anguilla</taxon>
    </lineage>
</organism>
<evidence type="ECO:0000313" key="1">
    <source>
        <dbReference type="EMBL" id="JAH34996.1"/>
    </source>
</evidence>
<sequence length="43" mass="5440">MFVDEVQSMWLADPKTQVYYIIHVFKNNFHQIIKNFFIFHFFR</sequence>
<proteinExistence type="predicted"/>
<dbReference type="EMBL" id="GBXM01073581">
    <property type="protein sequence ID" value="JAH34996.1"/>
    <property type="molecule type" value="Transcribed_RNA"/>
</dbReference>